<dbReference type="PANTHER" id="PTHR46060">
    <property type="entry name" value="MARINER MOS1 TRANSPOSASE-LIKE PROTEIN"/>
    <property type="match status" value="1"/>
</dbReference>
<proteinExistence type="predicted"/>
<dbReference type="Pfam" id="PF13565">
    <property type="entry name" value="HTH_32"/>
    <property type="match status" value="1"/>
</dbReference>
<sequence length="64" mass="7317">KGRESLEDDERSGRPSTAVADEQEARVRALLDQDCHMSLRMLADELNMSEDSVALILKEKMNRR</sequence>
<feature type="compositionally biased region" description="Acidic residues" evidence="1">
    <location>
        <begin position="1"/>
        <end position="10"/>
    </location>
</feature>
<feature type="non-terminal residue" evidence="2">
    <location>
        <position position="64"/>
    </location>
</feature>
<reference evidence="2 3" key="1">
    <citation type="journal article" date="2021" name="BMC Biol.">
        <title>Horizontally acquired antibacterial genes associated with adaptive radiation of ladybird beetles.</title>
        <authorList>
            <person name="Li H.S."/>
            <person name="Tang X.F."/>
            <person name="Huang Y.H."/>
            <person name="Xu Z.Y."/>
            <person name="Chen M.L."/>
            <person name="Du X.Y."/>
            <person name="Qiu B.Y."/>
            <person name="Chen P.T."/>
            <person name="Zhang W."/>
            <person name="Slipinski A."/>
            <person name="Escalona H.E."/>
            <person name="Waterhouse R.M."/>
            <person name="Zwick A."/>
            <person name="Pang H."/>
        </authorList>
    </citation>
    <scope>NUCLEOTIDE SEQUENCE [LARGE SCALE GENOMIC DNA]</scope>
    <source>
        <strain evidence="2">SYSU2018</strain>
    </source>
</reference>
<evidence type="ECO:0000313" key="3">
    <source>
        <dbReference type="Proteomes" id="UP001516400"/>
    </source>
</evidence>
<dbReference type="PANTHER" id="PTHR46060:SF1">
    <property type="entry name" value="MARINER MOS1 TRANSPOSASE-LIKE PROTEIN"/>
    <property type="match status" value="1"/>
</dbReference>
<protein>
    <submittedName>
        <fullName evidence="2">Uncharacterized protein</fullName>
    </submittedName>
</protein>
<dbReference type="EMBL" id="JABFTP020000144">
    <property type="protein sequence ID" value="KAL3281282.1"/>
    <property type="molecule type" value="Genomic_DNA"/>
</dbReference>
<accession>A0ABD2NS10</accession>
<organism evidence="2 3">
    <name type="scientific">Cryptolaemus montrouzieri</name>
    <dbReference type="NCBI Taxonomy" id="559131"/>
    <lineage>
        <taxon>Eukaryota</taxon>
        <taxon>Metazoa</taxon>
        <taxon>Ecdysozoa</taxon>
        <taxon>Arthropoda</taxon>
        <taxon>Hexapoda</taxon>
        <taxon>Insecta</taxon>
        <taxon>Pterygota</taxon>
        <taxon>Neoptera</taxon>
        <taxon>Endopterygota</taxon>
        <taxon>Coleoptera</taxon>
        <taxon>Polyphaga</taxon>
        <taxon>Cucujiformia</taxon>
        <taxon>Coccinelloidea</taxon>
        <taxon>Coccinellidae</taxon>
        <taxon>Scymninae</taxon>
        <taxon>Scymnini</taxon>
        <taxon>Cryptolaemus</taxon>
    </lineage>
</organism>
<evidence type="ECO:0000256" key="1">
    <source>
        <dbReference type="SAM" id="MobiDB-lite"/>
    </source>
</evidence>
<name>A0ABD2NS10_9CUCU</name>
<feature type="non-terminal residue" evidence="2">
    <location>
        <position position="1"/>
    </location>
</feature>
<gene>
    <name evidence="2" type="ORF">HHI36_004495</name>
</gene>
<keyword evidence="3" id="KW-1185">Reference proteome</keyword>
<evidence type="ECO:0000313" key="2">
    <source>
        <dbReference type="EMBL" id="KAL3281282.1"/>
    </source>
</evidence>
<comment type="caution">
    <text evidence="2">The sequence shown here is derived from an EMBL/GenBank/DDBJ whole genome shotgun (WGS) entry which is preliminary data.</text>
</comment>
<dbReference type="Proteomes" id="UP001516400">
    <property type="component" value="Unassembled WGS sequence"/>
</dbReference>
<feature type="region of interest" description="Disordered" evidence="1">
    <location>
        <begin position="1"/>
        <end position="24"/>
    </location>
</feature>
<dbReference type="InterPro" id="IPR052709">
    <property type="entry name" value="Transposase-MT_Hybrid"/>
</dbReference>
<dbReference type="AlphaFoldDB" id="A0ABD2NS10"/>